<gene>
    <name evidence="1" type="ORF">PECAL_2P18400</name>
</gene>
<name>A0A8J2SC39_9STRA</name>
<dbReference type="Proteomes" id="UP000789595">
    <property type="component" value="Unassembled WGS sequence"/>
</dbReference>
<organism evidence="1 2">
    <name type="scientific">Pelagomonas calceolata</name>
    <dbReference type="NCBI Taxonomy" id="35677"/>
    <lineage>
        <taxon>Eukaryota</taxon>
        <taxon>Sar</taxon>
        <taxon>Stramenopiles</taxon>
        <taxon>Ochrophyta</taxon>
        <taxon>Pelagophyceae</taxon>
        <taxon>Pelagomonadales</taxon>
        <taxon>Pelagomonadaceae</taxon>
        <taxon>Pelagomonas</taxon>
    </lineage>
</organism>
<feature type="non-terminal residue" evidence="1">
    <location>
        <position position="1"/>
    </location>
</feature>
<evidence type="ECO:0000313" key="1">
    <source>
        <dbReference type="EMBL" id="CAH0368758.1"/>
    </source>
</evidence>
<proteinExistence type="predicted"/>
<accession>A0A8J2SC39</accession>
<comment type="caution">
    <text evidence="1">The sequence shown here is derived from an EMBL/GenBank/DDBJ whole genome shotgun (WGS) entry which is preliminary data.</text>
</comment>
<evidence type="ECO:0000313" key="2">
    <source>
        <dbReference type="Proteomes" id="UP000789595"/>
    </source>
</evidence>
<sequence>TPSVSLHGASAPCGPVNVRRAQLDQPRWPLVGRAQLDGLGVLAAVDQPLQAPSQLLVAALEHAGQVGVRDALLVADPALRSVLVLGLEVPRHDAHAPREIEDRGRVRRRLRLALALVADELVRGDGHEDVVVVRGGAVVDEVQRAPRRRVGAGVGEAAEFFAALLRRVGDARRGGRGALLRGRAAGHFFYARAGASLVERYCAARWQ</sequence>
<reference evidence="1" key="1">
    <citation type="submission" date="2021-11" db="EMBL/GenBank/DDBJ databases">
        <authorList>
            <consortium name="Genoscope - CEA"/>
            <person name="William W."/>
        </authorList>
    </citation>
    <scope>NUCLEOTIDE SEQUENCE</scope>
</reference>
<keyword evidence="2" id="KW-1185">Reference proteome</keyword>
<dbReference type="EMBL" id="CAKKNE010000002">
    <property type="protein sequence ID" value="CAH0368758.1"/>
    <property type="molecule type" value="Genomic_DNA"/>
</dbReference>
<dbReference type="AlphaFoldDB" id="A0A8J2SC39"/>
<protein>
    <submittedName>
        <fullName evidence="1">Uncharacterized protein</fullName>
    </submittedName>
</protein>